<feature type="region of interest" description="Disordered" evidence="1">
    <location>
        <begin position="57"/>
        <end position="105"/>
    </location>
</feature>
<feature type="region of interest" description="Disordered" evidence="1">
    <location>
        <begin position="129"/>
        <end position="148"/>
    </location>
</feature>
<feature type="compositionally biased region" description="Low complexity" evidence="1">
    <location>
        <begin position="161"/>
        <end position="181"/>
    </location>
</feature>
<organism evidence="3 4">
    <name type="scientific">Bdellovibrio reynosensis</name>
    <dbReference type="NCBI Taxonomy" id="2835041"/>
    <lineage>
        <taxon>Bacteria</taxon>
        <taxon>Pseudomonadati</taxon>
        <taxon>Bdellovibrionota</taxon>
        <taxon>Bdellovibrionia</taxon>
        <taxon>Bdellovibrionales</taxon>
        <taxon>Pseudobdellovibrionaceae</taxon>
        <taxon>Bdellovibrio</taxon>
    </lineage>
</organism>
<evidence type="ECO:0000313" key="3">
    <source>
        <dbReference type="EMBL" id="UOF01855.1"/>
    </source>
</evidence>
<feature type="compositionally biased region" description="Basic and acidic residues" evidence="1">
    <location>
        <begin position="94"/>
        <end position="105"/>
    </location>
</feature>
<evidence type="ECO:0000313" key="4">
    <source>
        <dbReference type="Proteomes" id="UP000830116"/>
    </source>
</evidence>
<proteinExistence type="predicted"/>
<dbReference type="Proteomes" id="UP000830116">
    <property type="component" value="Chromosome"/>
</dbReference>
<feature type="compositionally biased region" description="Basic and acidic residues" evidence="1">
    <location>
        <begin position="63"/>
        <end position="74"/>
    </location>
</feature>
<protein>
    <submittedName>
        <fullName evidence="3">Uncharacterized protein</fullName>
    </submittedName>
</protein>
<feature type="compositionally biased region" description="Basic and acidic residues" evidence="1">
    <location>
        <begin position="130"/>
        <end position="147"/>
    </location>
</feature>
<accession>A0ABY4CI13</accession>
<keyword evidence="2" id="KW-0732">Signal</keyword>
<sequence>MFLRSYKLFLAATLASSFAGAANVISEKDRLTGFAEHQNKFNQFDKAREQGERAYLEEEEQWENQKNRDLTEYKRNKKAVSMSEDGPEAQADAAAKKRYEKEQEEAMKSYARDKVVIAPLDRQALNLPSEARELGLESDRPRYEYKKRALYGASPRYGKVSPTYGSSSGSSSPSFSGSSSNFPPPPTFDDFGDGGYVPAPNMPDDFGDIPPPPPPPPPPFGDDFGGFGSGTDFPPPPPPPVFNEDSGDF</sequence>
<dbReference type="RefSeq" id="WP_243538475.1">
    <property type="nucleotide sequence ID" value="NZ_CP093442.1"/>
</dbReference>
<feature type="region of interest" description="Disordered" evidence="1">
    <location>
        <begin position="155"/>
        <end position="249"/>
    </location>
</feature>
<gene>
    <name evidence="3" type="ORF">MNR06_02665</name>
</gene>
<keyword evidence="4" id="KW-1185">Reference proteome</keyword>
<feature type="signal peptide" evidence="2">
    <location>
        <begin position="1"/>
        <end position="21"/>
    </location>
</feature>
<feature type="chain" id="PRO_5045778653" evidence="2">
    <location>
        <begin position="22"/>
        <end position="249"/>
    </location>
</feature>
<feature type="compositionally biased region" description="Pro residues" evidence="1">
    <location>
        <begin position="209"/>
        <end position="220"/>
    </location>
</feature>
<dbReference type="EMBL" id="CP093442">
    <property type="protein sequence ID" value="UOF01855.1"/>
    <property type="molecule type" value="Genomic_DNA"/>
</dbReference>
<evidence type="ECO:0000256" key="1">
    <source>
        <dbReference type="SAM" id="MobiDB-lite"/>
    </source>
</evidence>
<evidence type="ECO:0000256" key="2">
    <source>
        <dbReference type="SAM" id="SignalP"/>
    </source>
</evidence>
<name>A0ABY4CI13_9BACT</name>
<reference evidence="3" key="1">
    <citation type="submission" date="2022-03" db="EMBL/GenBank/DDBJ databases">
        <title>Genome Identification and Characterization of new species Bdellovibrio reynosense LBG001 sp. nov. from a Mexico soil sample.</title>
        <authorList>
            <person name="Camilli A."/>
            <person name="Ajao Y."/>
            <person name="Guo X."/>
        </authorList>
    </citation>
    <scope>NUCLEOTIDE SEQUENCE</scope>
    <source>
        <strain evidence="3">LBG001</strain>
    </source>
</reference>